<dbReference type="EMBL" id="VIBQ01000095">
    <property type="protein sequence ID" value="KAB8731802.1"/>
    <property type="molecule type" value="Genomic_DNA"/>
</dbReference>
<comment type="caution">
    <text evidence="2">The sequence shown here is derived from an EMBL/GenBank/DDBJ whole genome shotgun (WGS) entry which is preliminary data.</text>
</comment>
<name>A0A5N6L416_9ROSI</name>
<dbReference type="Proteomes" id="UP000327013">
    <property type="component" value="Unassembled WGS sequence"/>
</dbReference>
<evidence type="ECO:0000256" key="1">
    <source>
        <dbReference type="SAM" id="MobiDB-lite"/>
    </source>
</evidence>
<feature type="region of interest" description="Disordered" evidence="1">
    <location>
        <begin position="1"/>
        <end position="24"/>
    </location>
</feature>
<gene>
    <name evidence="2" type="ORF">FH972_026440</name>
</gene>
<dbReference type="AlphaFoldDB" id="A0A5N6L416"/>
<sequence length="100" mass="11361">MEGAVEERKKIKGKEKASASTDQTNKVDGIFRANFELDIEKTVNIDMPTSLQELKKHIKHAGKEIVGDKGKTNLDSYQFTYSDGTKKHTVITENDFRKMQ</sequence>
<evidence type="ECO:0000313" key="3">
    <source>
        <dbReference type="Proteomes" id="UP000327013"/>
    </source>
</evidence>
<accession>A0A5N6L416</accession>
<evidence type="ECO:0000313" key="2">
    <source>
        <dbReference type="EMBL" id="KAB8731802.1"/>
    </source>
</evidence>
<feature type="compositionally biased region" description="Basic and acidic residues" evidence="1">
    <location>
        <begin position="1"/>
        <end position="17"/>
    </location>
</feature>
<reference evidence="2 3" key="1">
    <citation type="submission" date="2019-06" db="EMBL/GenBank/DDBJ databases">
        <title>A chromosomal-level reference genome of Carpinus fangiana (Coryloideae, Betulaceae).</title>
        <authorList>
            <person name="Yang X."/>
            <person name="Wang Z."/>
            <person name="Zhang L."/>
            <person name="Hao G."/>
            <person name="Liu J."/>
            <person name="Yang Y."/>
        </authorList>
    </citation>
    <scope>NUCLEOTIDE SEQUENCE [LARGE SCALE GENOMIC DNA]</scope>
    <source>
        <strain evidence="2">Cfa_2016G</strain>
        <tissue evidence="2">Leaf</tissue>
    </source>
</reference>
<keyword evidence="3" id="KW-1185">Reference proteome</keyword>
<organism evidence="2 3">
    <name type="scientific">Carpinus fangiana</name>
    <dbReference type="NCBI Taxonomy" id="176857"/>
    <lineage>
        <taxon>Eukaryota</taxon>
        <taxon>Viridiplantae</taxon>
        <taxon>Streptophyta</taxon>
        <taxon>Embryophyta</taxon>
        <taxon>Tracheophyta</taxon>
        <taxon>Spermatophyta</taxon>
        <taxon>Magnoliopsida</taxon>
        <taxon>eudicotyledons</taxon>
        <taxon>Gunneridae</taxon>
        <taxon>Pentapetalae</taxon>
        <taxon>rosids</taxon>
        <taxon>fabids</taxon>
        <taxon>Fagales</taxon>
        <taxon>Betulaceae</taxon>
        <taxon>Carpinus</taxon>
    </lineage>
</organism>
<proteinExistence type="predicted"/>
<protein>
    <submittedName>
        <fullName evidence="2">Uncharacterized protein</fullName>
    </submittedName>
</protein>